<dbReference type="PRINTS" id="PR00187">
    <property type="entry name" value="HAEMOCYANIN"/>
</dbReference>
<keyword evidence="6" id="KW-0479">Metal-binding</keyword>
<dbReference type="PANTHER" id="PTHR11511:SF4">
    <property type="entry name" value="PHENOLOXIDASE 2-RELATED"/>
    <property type="match status" value="1"/>
</dbReference>
<name>A0AAN7P808_9COLE</name>
<dbReference type="InterPro" id="IPR002227">
    <property type="entry name" value="Tyrosinase_Cu-bd"/>
</dbReference>
<dbReference type="AlphaFoldDB" id="A0AAN7P808"/>
<dbReference type="SUPFAM" id="SSF48050">
    <property type="entry name" value="Hemocyanin, N-terminal domain"/>
    <property type="match status" value="1"/>
</dbReference>
<evidence type="ECO:0000313" key="15">
    <source>
        <dbReference type="Proteomes" id="UP001353858"/>
    </source>
</evidence>
<protein>
    <recommendedName>
        <fullName evidence="13">Tyrosinase copper-binding domain-containing protein</fullName>
    </recommendedName>
</protein>
<dbReference type="FunFam" id="2.60.40.1520:FF:000001">
    <property type="entry name" value="Hemocyanin subunit 2"/>
    <property type="match status" value="1"/>
</dbReference>
<dbReference type="PROSITE" id="PS00209">
    <property type="entry name" value="HEMOCYANIN_1"/>
    <property type="match status" value="1"/>
</dbReference>
<dbReference type="FunFam" id="1.10.1280.10:FF:000004">
    <property type="entry name" value="Hemocyanin subunit 2"/>
    <property type="match status" value="1"/>
</dbReference>
<evidence type="ECO:0000256" key="8">
    <source>
        <dbReference type="ARBA" id="ARBA00023002"/>
    </source>
</evidence>
<dbReference type="Pfam" id="PF00372">
    <property type="entry name" value="Hemocyanin_M"/>
    <property type="match status" value="1"/>
</dbReference>
<keyword evidence="11" id="KW-1015">Disulfide bond</keyword>
<evidence type="ECO:0000256" key="6">
    <source>
        <dbReference type="ARBA" id="ARBA00022723"/>
    </source>
</evidence>
<dbReference type="Gene3D" id="1.10.1280.10">
    <property type="entry name" value="Di-copper center containing domain from catechol oxidase"/>
    <property type="match status" value="1"/>
</dbReference>
<dbReference type="PROSITE" id="PS00210">
    <property type="entry name" value="HEMOCYANIN_2"/>
    <property type="match status" value="1"/>
</dbReference>
<dbReference type="InterPro" id="IPR036697">
    <property type="entry name" value="Hemocyanin_N_sf"/>
</dbReference>
<evidence type="ECO:0000256" key="12">
    <source>
        <dbReference type="ARBA" id="ARBA00053160"/>
    </source>
</evidence>
<dbReference type="GO" id="GO:0006582">
    <property type="term" value="P:melanin metabolic process"/>
    <property type="evidence" value="ECO:0007669"/>
    <property type="project" value="UniProtKB-ARBA"/>
</dbReference>
<dbReference type="GO" id="GO:0046872">
    <property type="term" value="F:metal ion binding"/>
    <property type="evidence" value="ECO:0007669"/>
    <property type="project" value="UniProtKB-KW"/>
</dbReference>
<dbReference type="InterPro" id="IPR013788">
    <property type="entry name" value="Hemocyanin/hexamerin"/>
</dbReference>
<evidence type="ECO:0000256" key="9">
    <source>
        <dbReference type="ARBA" id="ARBA00023008"/>
    </source>
</evidence>
<sequence>MNARKYLPLMFDRPLEPLFTPKGPNHAIFRIPQSYLPDRYKPLGMQLTEQFEDEVEETVHIKEIKLPDLGDVLHLDRNGHFSLFVPWHQQLAADLIQTFMGMKNIDEVMSLAAYARDRINPHLFIYALSVTILHRKDAKGIGVPALIYSFPNNFIDSSVFTKAREEAFIVPENIRIPLVIPMEFSASKLDLEHRMAYFREDIGINLHHWHWHLIYPLSGPSVVVNKNRRGELFYYMHQQILARYNTDRMCNKLSRVERLVEWREPIKEGYFSKLNNLAASRNYPGRVDYQRMTNLARGEEQIFVDIDDLTQWRDRIVEAIHSGYYIDRRGERVPLTEFEGIDVLGNIIEASSLSPNPSYYGNLHNFGHILLAFIHDPDQRFLESFGVMAGTSTAMRDPVFYRWHSYIDFLFQIHKSVLPRYTMSQLNYDGVRVTNVRVLSQKATDNHLHTFWQQSEIDLSYGLDFIERGPLLVRFTHLQHYPFTYTITVDNNGLQRMGTCRIFIAPEYNEKGLPMQFREHKNLFIALDRFTVTLKPGVNTITRSSKESTVTIPFEQTFRNLGDSTSELNYCGCGWPHHMLLPKGIPNGYPCQLFVMISNYADDAVVPTIPGSCKTADNYCGVRDGLYPDRRSMGYPFDRMPRPGVQTLEEFLTPNMKVERVNIYFHDRIFKPVKPQS</sequence>
<gene>
    <name evidence="14" type="ORF">RN001_010539</name>
</gene>
<proteinExistence type="inferred from homology"/>
<accession>A0AAN7P808</accession>
<feature type="domain" description="Tyrosinase copper-binding" evidence="13">
    <location>
        <begin position="397"/>
        <end position="408"/>
    </location>
</feature>
<dbReference type="Proteomes" id="UP001353858">
    <property type="component" value="Unassembled WGS sequence"/>
</dbReference>
<keyword evidence="5" id="KW-0399">Innate immunity</keyword>
<dbReference type="InterPro" id="IPR037020">
    <property type="entry name" value="Hemocyanin_C_sf"/>
</dbReference>
<dbReference type="Pfam" id="PF03723">
    <property type="entry name" value="Hemocyanin_C"/>
    <property type="match status" value="1"/>
</dbReference>
<dbReference type="GO" id="GO:0005576">
    <property type="term" value="C:extracellular region"/>
    <property type="evidence" value="ECO:0007669"/>
    <property type="project" value="UniProtKB-SubCell"/>
</dbReference>
<dbReference type="PROSITE" id="PS00498">
    <property type="entry name" value="TYROSINASE_2"/>
    <property type="match status" value="1"/>
</dbReference>
<keyword evidence="4" id="KW-0964">Secreted</keyword>
<keyword evidence="7" id="KW-0391">Immunity</keyword>
<comment type="cofactor">
    <cofactor evidence="1">
        <name>Cu(2+)</name>
        <dbReference type="ChEBI" id="CHEBI:29036"/>
    </cofactor>
</comment>
<comment type="function">
    <text evidence="12">This is a copper-containing oxidase that functions in the formation of pigments such as melanins and other polyphenolic compounds. Catalyzes the oxidation of o-diphenols (N-acetyldopamine, 4-methylcatechol and dopamine). Cannot oxidize monophenols and p-phenols (L-tyrosine, tyramine, gentisic acid and hydroquinone). Binds to the surface of hemocytes and is involved in hemocyte melanization. Activation of the enzyme in response to bacterial lipopolysaccharides (LPS) suggests it may play a role in innate immunity.</text>
</comment>
<dbReference type="PANTHER" id="PTHR11511">
    <property type="entry name" value="LARVAL STORAGE PROTEIN/PHENOLOXIDASE"/>
    <property type="match status" value="1"/>
</dbReference>
<evidence type="ECO:0000256" key="3">
    <source>
        <dbReference type="ARBA" id="ARBA00009928"/>
    </source>
</evidence>
<evidence type="ECO:0000256" key="7">
    <source>
        <dbReference type="ARBA" id="ARBA00022859"/>
    </source>
</evidence>
<evidence type="ECO:0000313" key="14">
    <source>
        <dbReference type="EMBL" id="KAK4878033.1"/>
    </source>
</evidence>
<dbReference type="Pfam" id="PF03722">
    <property type="entry name" value="Hemocyanin_N"/>
    <property type="match status" value="1"/>
</dbReference>
<evidence type="ECO:0000259" key="13">
    <source>
        <dbReference type="PROSITE" id="PS00498"/>
    </source>
</evidence>
<evidence type="ECO:0000256" key="2">
    <source>
        <dbReference type="ARBA" id="ARBA00004613"/>
    </source>
</evidence>
<keyword evidence="15" id="KW-1185">Reference proteome</keyword>
<dbReference type="SUPFAM" id="SSF81296">
    <property type="entry name" value="E set domains"/>
    <property type="match status" value="1"/>
</dbReference>
<comment type="caution">
    <text evidence="14">The sequence shown here is derived from an EMBL/GenBank/DDBJ whole genome shotgun (WGS) entry which is preliminary data.</text>
</comment>
<reference evidence="15" key="1">
    <citation type="submission" date="2023-01" db="EMBL/GenBank/DDBJ databases">
        <title>Key to firefly adult light organ development and bioluminescence: homeobox transcription factors regulate luciferase expression and transportation to peroxisome.</title>
        <authorList>
            <person name="Fu X."/>
        </authorList>
    </citation>
    <scope>NUCLEOTIDE SEQUENCE [LARGE SCALE GENOMIC DNA]</scope>
</reference>
<dbReference type="Gene3D" id="2.60.40.1520">
    <property type="entry name" value="Hemocyanin, C-terminal domain"/>
    <property type="match status" value="1"/>
</dbReference>
<dbReference type="InterPro" id="IPR005204">
    <property type="entry name" value="Hemocyanin_N"/>
</dbReference>
<evidence type="ECO:0000256" key="1">
    <source>
        <dbReference type="ARBA" id="ARBA00001973"/>
    </source>
</evidence>
<organism evidence="14 15">
    <name type="scientific">Aquatica leii</name>
    <dbReference type="NCBI Taxonomy" id="1421715"/>
    <lineage>
        <taxon>Eukaryota</taxon>
        <taxon>Metazoa</taxon>
        <taxon>Ecdysozoa</taxon>
        <taxon>Arthropoda</taxon>
        <taxon>Hexapoda</taxon>
        <taxon>Insecta</taxon>
        <taxon>Pterygota</taxon>
        <taxon>Neoptera</taxon>
        <taxon>Endopterygota</taxon>
        <taxon>Coleoptera</taxon>
        <taxon>Polyphaga</taxon>
        <taxon>Elateriformia</taxon>
        <taxon>Elateroidea</taxon>
        <taxon>Lampyridae</taxon>
        <taxon>Luciolinae</taxon>
        <taxon>Aquatica</taxon>
    </lineage>
</organism>
<comment type="similarity">
    <text evidence="3">Belongs to the tyrosinase family.</text>
</comment>
<dbReference type="InterPro" id="IPR000896">
    <property type="entry name" value="Hemocyanin/hexamerin_mid_dom"/>
</dbReference>
<dbReference type="GO" id="GO:0004503">
    <property type="term" value="F:tyrosinase activity"/>
    <property type="evidence" value="ECO:0007669"/>
    <property type="project" value="UniProtKB-ARBA"/>
</dbReference>
<dbReference type="SUPFAM" id="SSF48056">
    <property type="entry name" value="Di-copper centre-containing domain"/>
    <property type="match status" value="1"/>
</dbReference>
<dbReference type="InterPro" id="IPR005203">
    <property type="entry name" value="Hemocyanin_C"/>
</dbReference>
<dbReference type="Gene3D" id="1.20.1370.10">
    <property type="entry name" value="Hemocyanin, N-terminal domain"/>
    <property type="match status" value="1"/>
</dbReference>
<keyword evidence="10" id="KW-0503">Monooxygenase</keyword>
<comment type="subcellular location">
    <subcellularLocation>
        <location evidence="2">Secreted</location>
    </subcellularLocation>
</comment>
<evidence type="ECO:0000256" key="10">
    <source>
        <dbReference type="ARBA" id="ARBA00023033"/>
    </source>
</evidence>
<dbReference type="InterPro" id="IPR014756">
    <property type="entry name" value="Ig_E-set"/>
</dbReference>
<dbReference type="EMBL" id="JARPUR010000004">
    <property type="protein sequence ID" value="KAK4878033.1"/>
    <property type="molecule type" value="Genomic_DNA"/>
</dbReference>
<keyword evidence="9" id="KW-0186">Copper</keyword>
<evidence type="ECO:0000256" key="11">
    <source>
        <dbReference type="ARBA" id="ARBA00023157"/>
    </source>
</evidence>
<evidence type="ECO:0000256" key="4">
    <source>
        <dbReference type="ARBA" id="ARBA00022525"/>
    </source>
</evidence>
<keyword evidence="8" id="KW-0560">Oxidoreductase</keyword>
<evidence type="ECO:0000256" key="5">
    <source>
        <dbReference type="ARBA" id="ARBA00022588"/>
    </source>
</evidence>
<dbReference type="InterPro" id="IPR008922">
    <property type="entry name" value="Di-copper_centre_dom_sf"/>
</dbReference>
<dbReference type="GO" id="GO:0045087">
    <property type="term" value="P:innate immune response"/>
    <property type="evidence" value="ECO:0007669"/>
    <property type="project" value="UniProtKB-KW"/>
</dbReference>